<dbReference type="InterPro" id="IPR001357">
    <property type="entry name" value="BRCT_dom"/>
</dbReference>
<gene>
    <name evidence="4" type="ORF">N7492_010488</name>
</gene>
<dbReference type="CDD" id="cd17731">
    <property type="entry name" value="BRCT_TopBP1_rpt2_like"/>
    <property type="match status" value="1"/>
</dbReference>
<evidence type="ECO:0000259" key="3">
    <source>
        <dbReference type="PROSITE" id="PS50172"/>
    </source>
</evidence>
<dbReference type="CDD" id="cd17723">
    <property type="entry name" value="BRCT_Rad4_rpt4"/>
    <property type="match status" value="1"/>
</dbReference>
<reference evidence="4" key="1">
    <citation type="submission" date="2022-11" db="EMBL/GenBank/DDBJ databases">
        <authorList>
            <person name="Petersen C."/>
        </authorList>
    </citation>
    <scope>NUCLEOTIDE SEQUENCE</scope>
    <source>
        <strain evidence="4">IBT 21917</strain>
    </source>
</reference>
<feature type="compositionally biased region" description="Polar residues" evidence="2">
    <location>
        <begin position="659"/>
        <end position="670"/>
    </location>
</feature>
<evidence type="ECO:0000256" key="1">
    <source>
        <dbReference type="ARBA" id="ARBA00022737"/>
    </source>
</evidence>
<feature type="compositionally biased region" description="Polar residues" evidence="2">
    <location>
        <begin position="631"/>
        <end position="643"/>
    </location>
</feature>
<feature type="compositionally biased region" description="Basic and acidic residues" evidence="2">
    <location>
        <begin position="647"/>
        <end position="657"/>
    </location>
</feature>
<sequence length="869" mass="96012">MNPCFRALNTPGRYRDVCGGAASHEEWRGRQYRVSLQFILTVFLVSDWPLDKEYPLEGAVICFTSVSLEQRTHLVNFAKEMGAVERTDLTSEVTHLLVGATDSPKYKFVARERNDVAVLKPEWIEAVRQSWMQGGDTDVRALEREYKLPTFFGLTVCITGFSDMGFRTKMNDTAIENGAEFRRDLTKSVTHLIARNTDGEKYKFATQWNIKVVTVKWFSDCVERGMILNEENYHPMLPEEEQGVGAWNRTAYTGKGPPGQEPSASKDNPSNPRPRKKLRRAASTKLVDQNENIWGDIIGAGFSNPESLGPKGNDQDDEEEPEPPKPVVQAAKSFASETTFNESMDHHKLPDTSLKGPTGFLDGAFFYTHGFSPKQTGILHRHLGFNGAQCVGSLSEFSRPNIPKTGQGLYIMVPFQTPRSEVPSTDDMAFECEVVTNMWLEKCLHAKALVPPESYIPSVPFSKVPIPGFPGMRISSTGFGGIELLHLSKITQLMGASYEEVFEPKASVLICCDPQNASIDKLRHAKEWKVPAVSADWLWASLQIGEKKSFEAYIVRRETSQPIDSNGRTSAMPGNGKRTHRQISDVQDGFDTSTASTNKEKPARPHIANVDKTRAIPMIDNGFVNEEHTSTPKPSIPDSQSPSPARATEDQSVEKSASKPPNSDISNNPAGPSALDNALKGLLQQAQAAKSRQNTESSVSNDDSSYPHRRKRKPLLGRAPSHSSSRVLEAAGAPSRASSIDTLNDDGLGQALESADPTRDNSLSRPDSRNEQSLSSMFSGKKFDFLSEQLAGQADNEDEENQAPQMTQLDYEDPDAAAMRAEFLRDAGKLGQVHKTDPALLLGEVREMEDVGWGSGRRTRKAPAKHEEL</sequence>
<feature type="compositionally biased region" description="Low complexity" evidence="2">
    <location>
        <begin position="678"/>
        <end position="690"/>
    </location>
</feature>
<dbReference type="CDD" id="cd18433">
    <property type="entry name" value="BRCT_Rad4_rpt3"/>
    <property type="match status" value="1"/>
</dbReference>
<dbReference type="PROSITE" id="PS50172">
    <property type="entry name" value="BRCT"/>
    <property type="match status" value="4"/>
</dbReference>
<dbReference type="Pfam" id="PF12738">
    <property type="entry name" value="PTCB-BRCT"/>
    <property type="match status" value="3"/>
</dbReference>
<dbReference type="SUPFAM" id="SSF52113">
    <property type="entry name" value="BRCT domain"/>
    <property type="match status" value="4"/>
</dbReference>
<feature type="compositionally biased region" description="Polar residues" evidence="2">
    <location>
        <begin position="691"/>
        <end position="704"/>
    </location>
</feature>
<dbReference type="AlphaFoldDB" id="A0A9W9HLB0"/>
<feature type="compositionally biased region" description="Polar residues" evidence="2">
    <location>
        <begin position="760"/>
        <end position="776"/>
    </location>
</feature>
<feature type="compositionally biased region" description="Basic residues" evidence="2">
    <location>
        <begin position="273"/>
        <end position="282"/>
    </location>
</feature>
<comment type="caution">
    <text evidence="4">The sequence shown here is derived from an EMBL/GenBank/DDBJ whole genome shotgun (WGS) entry which is preliminary data.</text>
</comment>
<keyword evidence="1" id="KW-0677">Repeat</keyword>
<dbReference type="OrthoDB" id="251770at2759"/>
<feature type="domain" description="BRCT" evidence="3">
    <location>
        <begin position="51"/>
        <end position="124"/>
    </location>
</feature>
<protein>
    <recommendedName>
        <fullName evidence="3">BRCT domain-containing protein</fullName>
    </recommendedName>
</protein>
<dbReference type="Proteomes" id="UP001146351">
    <property type="component" value="Unassembled WGS sequence"/>
</dbReference>
<feature type="region of interest" description="Disordered" evidence="2">
    <location>
        <begin position="298"/>
        <end position="331"/>
    </location>
</feature>
<dbReference type="InterPro" id="IPR059215">
    <property type="entry name" value="BRCT2_TopBP1-like"/>
</dbReference>
<evidence type="ECO:0000313" key="5">
    <source>
        <dbReference type="Proteomes" id="UP001146351"/>
    </source>
</evidence>
<feature type="region of interest" description="Disordered" evidence="2">
    <location>
        <begin position="249"/>
        <end position="285"/>
    </location>
</feature>
<evidence type="ECO:0000313" key="4">
    <source>
        <dbReference type="EMBL" id="KAJ5152193.1"/>
    </source>
</evidence>
<dbReference type="PANTHER" id="PTHR13561">
    <property type="entry name" value="DNA REPLICATION REGULATOR DPB11-RELATED"/>
    <property type="match status" value="1"/>
</dbReference>
<accession>A0A9W9HLB0</accession>
<dbReference type="EMBL" id="JAPQKO010000008">
    <property type="protein sequence ID" value="KAJ5152193.1"/>
    <property type="molecule type" value="Genomic_DNA"/>
</dbReference>
<proteinExistence type="predicted"/>
<dbReference type="GO" id="GO:0007095">
    <property type="term" value="P:mitotic G2 DNA damage checkpoint signaling"/>
    <property type="evidence" value="ECO:0007669"/>
    <property type="project" value="TreeGrafter"/>
</dbReference>
<keyword evidence="5" id="KW-1185">Reference proteome</keyword>
<dbReference type="PANTHER" id="PTHR13561:SF20">
    <property type="entry name" value="DNA TOPOISOMERASE 2-BINDING PROTEIN 1"/>
    <property type="match status" value="1"/>
</dbReference>
<dbReference type="InterPro" id="IPR036420">
    <property type="entry name" value="BRCT_dom_sf"/>
</dbReference>
<evidence type="ECO:0000256" key="2">
    <source>
        <dbReference type="SAM" id="MobiDB-lite"/>
    </source>
</evidence>
<dbReference type="SMART" id="SM00292">
    <property type="entry name" value="BRCT"/>
    <property type="match status" value="4"/>
</dbReference>
<feature type="compositionally biased region" description="Basic and acidic residues" evidence="2">
    <location>
        <begin position="598"/>
        <end position="614"/>
    </location>
</feature>
<dbReference type="Gene3D" id="3.40.50.10190">
    <property type="entry name" value="BRCT domain"/>
    <property type="match status" value="4"/>
</dbReference>
<feature type="domain" description="BRCT" evidence="3">
    <location>
        <begin position="146"/>
        <end position="235"/>
    </location>
</feature>
<feature type="domain" description="BRCT" evidence="3">
    <location>
        <begin position="469"/>
        <end position="555"/>
    </location>
</feature>
<feature type="region of interest" description="Disordered" evidence="2">
    <location>
        <begin position="789"/>
        <end position="814"/>
    </location>
</feature>
<feature type="region of interest" description="Disordered" evidence="2">
    <location>
        <begin position="561"/>
        <end position="776"/>
    </location>
</feature>
<reference evidence="4" key="2">
    <citation type="journal article" date="2023" name="IMA Fungus">
        <title>Comparative genomic study of the Penicillium genus elucidates a diverse pangenome and 15 lateral gene transfer events.</title>
        <authorList>
            <person name="Petersen C."/>
            <person name="Sorensen T."/>
            <person name="Nielsen M.R."/>
            <person name="Sondergaard T.E."/>
            <person name="Sorensen J.L."/>
            <person name="Fitzpatrick D.A."/>
            <person name="Frisvad J.C."/>
            <person name="Nielsen K.L."/>
        </authorList>
    </citation>
    <scope>NUCLEOTIDE SEQUENCE</scope>
    <source>
        <strain evidence="4">IBT 21917</strain>
    </source>
</reference>
<organism evidence="4 5">
    <name type="scientific">Penicillium capsulatum</name>
    <dbReference type="NCBI Taxonomy" id="69766"/>
    <lineage>
        <taxon>Eukaryota</taxon>
        <taxon>Fungi</taxon>
        <taxon>Dikarya</taxon>
        <taxon>Ascomycota</taxon>
        <taxon>Pezizomycotina</taxon>
        <taxon>Eurotiomycetes</taxon>
        <taxon>Eurotiomycetidae</taxon>
        <taxon>Eurotiales</taxon>
        <taxon>Aspergillaceae</taxon>
        <taxon>Penicillium</taxon>
    </lineage>
</organism>
<dbReference type="GO" id="GO:0033314">
    <property type="term" value="P:mitotic DNA replication checkpoint signaling"/>
    <property type="evidence" value="ECO:0007669"/>
    <property type="project" value="TreeGrafter"/>
</dbReference>
<feature type="domain" description="BRCT" evidence="3">
    <location>
        <begin position="356"/>
        <end position="457"/>
    </location>
</feature>
<name>A0A9W9HLB0_9EURO</name>
<dbReference type="GO" id="GO:0006270">
    <property type="term" value="P:DNA replication initiation"/>
    <property type="evidence" value="ECO:0007669"/>
    <property type="project" value="TreeGrafter"/>
</dbReference>